<reference evidence="5" key="1">
    <citation type="submission" date="2021-11" db="EMBL/GenBank/DDBJ databases">
        <title>Description of a new species Pelosinus isolated from the bottom sediments of Lake Baikal.</title>
        <authorList>
            <person name="Zakharyuk A."/>
        </authorList>
    </citation>
    <scope>NUCLEOTIDE SEQUENCE</scope>
    <source>
        <strain evidence="5">Bkl1</strain>
    </source>
</reference>
<protein>
    <submittedName>
        <fullName evidence="5">Mannitol dehydrogenase family protein</fullName>
    </submittedName>
</protein>
<accession>A0ABS8HYB1</accession>
<evidence type="ECO:0000256" key="2">
    <source>
        <dbReference type="ARBA" id="ARBA00048615"/>
    </source>
</evidence>
<organism evidence="5 6">
    <name type="scientific">Pelosinus baikalensis</name>
    <dbReference type="NCBI Taxonomy" id="2892015"/>
    <lineage>
        <taxon>Bacteria</taxon>
        <taxon>Bacillati</taxon>
        <taxon>Bacillota</taxon>
        <taxon>Negativicutes</taxon>
        <taxon>Selenomonadales</taxon>
        <taxon>Sporomusaceae</taxon>
        <taxon>Pelosinus</taxon>
    </lineage>
</organism>
<evidence type="ECO:0000313" key="5">
    <source>
        <dbReference type="EMBL" id="MCC5467228.1"/>
    </source>
</evidence>
<comment type="catalytic activity">
    <reaction evidence="2">
        <text>D-mannitol 1-phosphate + NAD(+) = beta-D-fructose 6-phosphate + NADH + H(+)</text>
        <dbReference type="Rhea" id="RHEA:19661"/>
        <dbReference type="ChEBI" id="CHEBI:15378"/>
        <dbReference type="ChEBI" id="CHEBI:57540"/>
        <dbReference type="ChEBI" id="CHEBI:57634"/>
        <dbReference type="ChEBI" id="CHEBI:57945"/>
        <dbReference type="ChEBI" id="CHEBI:61381"/>
        <dbReference type="EC" id="1.1.1.17"/>
    </reaction>
</comment>
<sequence>MLVLNKESIKNTSLWEQAGIENLKFNHEKMTALTKENPTWVHFGAGNIFRGFIAMLQQSLLNSGTVDSGIVVVETYDSEIIDEIYTPYDNLGLLAIMNTDGSLDKKIIGSIGESLVGDPSRANDWQRIQTIFSKPSLQLASFTITEKGYSLKNAAGNYSADVQEDMNKGPENPKSVMAKIASLAYTRYQHGELRIAFVSMDNCSHNGDKLYSAVEAICRKWVELGLVEEGFLNYINTPEKVSFPWSMIDKITPRPAESVKNTLNQSGFGSTDILCTTKNTFIAPFVNAEKPQYLVIEDKFPNGRMPLEHVGVIFTDRQTVDRVEKMKVCTCLNPLHTSLAVFGCLLGYTLIADEMKDPILKKLVEKIGYEEGMPVVINPQIVDPKAFIKEVIEVRFPNPYIPDTPQRIASDTSQKVAIRFGETIKAYSERADLDPASLTFIPLVIAGWCRYLMGLDDQDNEMSLSSDPLLSTLTAYISGIKIGDVESVGDSLQPILSNEEIFGVNLYSVGLGEKIEGYFKEMISGSGAVKATLQKHLKN</sequence>
<evidence type="ECO:0000259" key="4">
    <source>
        <dbReference type="Pfam" id="PF08125"/>
    </source>
</evidence>
<feature type="domain" description="Mannitol dehydrogenase N-terminal" evidence="3">
    <location>
        <begin position="41"/>
        <end position="308"/>
    </location>
</feature>
<dbReference type="InterPro" id="IPR013118">
    <property type="entry name" value="Mannitol_DH_C"/>
</dbReference>
<dbReference type="InterPro" id="IPR013328">
    <property type="entry name" value="6PGD_dom2"/>
</dbReference>
<evidence type="ECO:0000259" key="3">
    <source>
        <dbReference type="Pfam" id="PF01232"/>
    </source>
</evidence>
<dbReference type="RefSeq" id="WP_229536247.1">
    <property type="nucleotide sequence ID" value="NZ_JAJHJB010000029.1"/>
</dbReference>
<proteinExistence type="predicted"/>
<dbReference type="EMBL" id="JAJHJB010000029">
    <property type="protein sequence ID" value="MCC5467228.1"/>
    <property type="molecule type" value="Genomic_DNA"/>
</dbReference>
<dbReference type="Pfam" id="PF08125">
    <property type="entry name" value="Mannitol_dh_C"/>
    <property type="match status" value="1"/>
</dbReference>
<dbReference type="Gene3D" id="1.10.1040.10">
    <property type="entry name" value="N-(1-d-carboxylethyl)-l-norvaline Dehydrogenase, domain 2"/>
    <property type="match status" value="1"/>
</dbReference>
<dbReference type="InterPro" id="IPR050988">
    <property type="entry name" value="Mannitol_DH/Oxidoreductase"/>
</dbReference>
<dbReference type="SUPFAM" id="SSF48179">
    <property type="entry name" value="6-phosphogluconate dehydrogenase C-terminal domain-like"/>
    <property type="match status" value="1"/>
</dbReference>
<dbReference type="Pfam" id="PF01232">
    <property type="entry name" value="Mannitol_dh"/>
    <property type="match status" value="1"/>
</dbReference>
<feature type="domain" description="Mannitol dehydrogenase C-terminal" evidence="4">
    <location>
        <begin position="320"/>
        <end position="507"/>
    </location>
</feature>
<dbReference type="SUPFAM" id="SSF51735">
    <property type="entry name" value="NAD(P)-binding Rossmann-fold domains"/>
    <property type="match status" value="1"/>
</dbReference>
<dbReference type="InterPro" id="IPR013131">
    <property type="entry name" value="Mannitol_DH_N"/>
</dbReference>
<comment type="caution">
    <text evidence="5">The sequence shown here is derived from an EMBL/GenBank/DDBJ whole genome shotgun (WGS) entry which is preliminary data.</text>
</comment>
<evidence type="ECO:0000313" key="6">
    <source>
        <dbReference type="Proteomes" id="UP001165492"/>
    </source>
</evidence>
<gene>
    <name evidence="5" type="ORF">LMF89_17985</name>
</gene>
<dbReference type="InterPro" id="IPR008927">
    <property type="entry name" value="6-PGluconate_DH-like_C_sf"/>
</dbReference>
<dbReference type="PANTHER" id="PTHR43362">
    <property type="entry name" value="MANNITOL DEHYDROGENASE DSF1-RELATED"/>
    <property type="match status" value="1"/>
</dbReference>
<keyword evidence="6" id="KW-1185">Reference proteome</keyword>
<dbReference type="Gene3D" id="3.40.50.720">
    <property type="entry name" value="NAD(P)-binding Rossmann-like Domain"/>
    <property type="match status" value="1"/>
</dbReference>
<keyword evidence="1" id="KW-0560">Oxidoreductase</keyword>
<dbReference type="PANTHER" id="PTHR43362:SF1">
    <property type="entry name" value="MANNITOL DEHYDROGENASE 2-RELATED"/>
    <property type="match status" value="1"/>
</dbReference>
<dbReference type="Proteomes" id="UP001165492">
    <property type="component" value="Unassembled WGS sequence"/>
</dbReference>
<name>A0ABS8HYB1_9FIRM</name>
<dbReference type="InterPro" id="IPR036291">
    <property type="entry name" value="NAD(P)-bd_dom_sf"/>
</dbReference>
<evidence type="ECO:0000256" key="1">
    <source>
        <dbReference type="ARBA" id="ARBA00023002"/>
    </source>
</evidence>